<protein>
    <submittedName>
        <fullName evidence="4">Inositol monophosphatase family protein</fullName>
    </submittedName>
</protein>
<evidence type="ECO:0000256" key="1">
    <source>
        <dbReference type="ARBA" id="ARBA00022723"/>
    </source>
</evidence>
<keyword evidence="2" id="KW-0378">Hydrolase</keyword>
<reference evidence="5" key="1">
    <citation type="journal article" date="2019" name="Int. J. Syst. Evol. Microbiol.">
        <title>The Global Catalogue of Microorganisms (GCM) 10K type strain sequencing project: providing services to taxonomists for standard genome sequencing and annotation.</title>
        <authorList>
            <consortium name="The Broad Institute Genomics Platform"/>
            <consortium name="The Broad Institute Genome Sequencing Center for Infectious Disease"/>
            <person name="Wu L."/>
            <person name="Ma J."/>
        </authorList>
    </citation>
    <scope>NUCLEOTIDE SEQUENCE [LARGE SCALE GENOMIC DNA]</scope>
    <source>
        <strain evidence="5">CCM 8912</strain>
    </source>
</reference>
<dbReference type="PRINTS" id="PR00377">
    <property type="entry name" value="IMPHPHTASES"/>
</dbReference>
<proteinExistence type="predicted"/>
<evidence type="ECO:0000256" key="2">
    <source>
        <dbReference type="ARBA" id="ARBA00022801"/>
    </source>
</evidence>
<dbReference type="Proteomes" id="UP001597212">
    <property type="component" value="Unassembled WGS sequence"/>
</dbReference>
<evidence type="ECO:0000256" key="3">
    <source>
        <dbReference type="ARBA" id="ARBA00022842"/>
    </source>
</evidence>
<dbReference type="InterPro" id="IPR000760">
    <property type="entry name" value="Inositol_monophosphatase-like"/>
</dbReference>
<dbReference type="Gene3D" id="3.30.540.10">
    <property type="entry name" value="Fructose-1,6-Bisphosphatase, subunit A, domain 1"/>
    <property type="match status" value="1"/>
</dbReference>
<dbReference type="InterPro" id="IPR020583">
    <property type="entry name" value="Inositol_monoP_metal-BS"/>
</dbReference>
<dbReference type="RefSeq" id="WP_125757772.1">
    <property type="nucleotide sequence ID" value="NZ_JBHTOK010000057.1"/>
</dbReference>
<evidence type="ECO:0000313" key="4">
    <source>
        <dbReference type="EMBL" id="MFD1441027.1"/>
    </source>
</evidence>
<accession>A0ABW4CYX3</accession>
<keyword evidence="3" id="KW-0460">Magnesium</keyword>
<sequence>MTLEALAANIEAWLTEDRTRILTAMQTPVNVATKTGRNDLVTNVDAASQQFLVAKIRTAYPDAKIEAEEGTAAKVADLTGLVFFVDPIDGTMNFVKQRANFAVMIGVYQDGVPLYGAILDVMRNELVTGGPNLPPMLNGQPVSLPLDRLLKDGLLGASGPMTIHNYLNLGDIALASSGARISGSAGMEFKAIALGQLVGYVSYLQPWDIAAGMAIGAGFGLKCTRPDGSAIHLLKAGVVVAAMPQAHAEILHQMPAK</sequence>
<name>A0ABW4CYX3_9LACO</name>
<dbReference type="Gene3D" id="3.40.190.80">
    <property type="match status" value="1"/>
</dbReference>
<organism evidence="4 5">
    <name type="scientific">Lacticaseibacillus hegangensis</name>
    <dbReference type="NCBI Taxonomy" id="2486010"/>
    <lineage>
        <taxon>Bacteria</taxon>
        <taxon>Bacillati</taxon>
        <taxon>Bacillota</taxon>
        <taxon>Bacilli</taxon>
        <taxon>Lactobacillales</taxon>
        <taxon>Lactobacillaceae</taxon>
        <taxon>Lacticaseibacillus</taxon>
    </lineage>
</organism>
<dbReference type="SUPFAM" id="SSF56655">
    <property type="entry name" value="Carbohydrate phosphatase"/>
    <property type="match status" value="1"/>
</dbReference>
<dbReference type="Pfam" id="PF00459">
    <property type="entry name" value="Inositol_P"/>
    <property type="match status" value="1"/>
</dbReference>
<gene>
    <name evidence="4" type="ORF">ACFQ5K_06555</name>
</gene>
<keyword evidence="1" id="KW-0479">Metal-binding</keyword>
<dbReference type="PANTHER" id="PTHR20854:SF4">
    <property type="entry name" value="INOSITOL-1-MONOPHOSPHATASE-RELATED"/>
    <property type="match status" value="1"/>
</dbReference>
<dbReference type="EMBL" id="JBHTOK010000057">
    <property type="protein sequence ID" value="MFD1441027.1"/>
    <property type="molecule type" value="Genomic_DNA"/>
</dbReference>
<dbReference type="PANTHER" id="PTHR20854">
    <property type="entry name" value="INOSITOL MONOPHOSPHATASE"/>
    <property type="match status" value="1"/>
</dbReference>
<comment type="caution">
    <text evidence="4">The sequence shown here is derived from an EMBL/GenBank/DDBJ whole genome shotgun (WGS) entry which is preliminary data.</text>
</comment>
<dbReference type="PROSITE" id="PS00629">
    <property type="entry name" value="IMP_1"/>
    <property type="match status" value="1"/>
</dbReference>
<dbReference type="CDD" id="cd01637">
    <property type="entry name" value="IMPase_like"/>
    <property type="match status" value="1"/>
</dbReference>
<keyword evidence="5" id="KW-1185">Reference proteome</keyword>
<evidence type="ECO:0000313" key="5">
    <source>
        <dbReference type="Proteomes" id="UP001597212"/>
    </source>
</evidence>